<dbReference type="OrthoDB" id="385000at2"/>
<evidence type="ECO:0000313" key="9">
    <source>
        <dbReference type="Proteomes" id="UP000032434"/>
    </source>
</evidence>
<protein>
    <recommendedName>
        <fullName evidence="5">Signal peptidase I</fullName>
        <ecNumber evidence="5">3.4.21.89</ecNumber>
    </recommendedName>
</protein>
<sequence length="198" mass="22552">MKKSIRVIQLILITIILLITALIVTVSFMSFISKKPVSILGYSYGVVETHSMEPMILVGDFVLIQDVDYTILEVNDVIAFKSVYGITIVHQIISKHDEGFITKGINNPEDDFATEGYITADEYIGKVTQFGGNFIGKFIVDSRLIFIGIIIIICLVLFIIQGYNILKQLFMKQKQKYEKDLADYKKELLETLNKERKD</sequence>
<name>A0A061AHV2_9MOLU</name>
<keyword evidence="2 7" id="KW-0812">Transmembrane</keyword>
<dbReference type="PATRIC" id="fig|35623.3.peg.480"/>
<proteinExistence type="predicted"/>
<evidence type="ECO:0000256" key="6">
    <source>
        <dbReference type="SAM" id="Coils"/>
    </source>
</evidence>
<dbReference type="EMBL" id="LK028559">
    <property type="protein sequence ID" value="CDR30552.1"/>
    <property type="molecule type" value="Genomic_DNA"/>
</dbReference>
<organism evidence="8 9">
    <name type="scientific">Acholeplasma oculi</name>
    <dbReference type="NCBI Taxonomy" id="35623"/>
    <lineage>
        <taxon>Bacteria</taxon>
        <taxon>Bacillati</taxon>
        <taxon>Mycoplasmatota</taxon>
        <taxon>Mollicutes</taxon>
        <taxon>Acholeplasmatales</taxon>
        <taxon>Acholeplasmataceae</taxon>
        <taxon>Acholeplasma</taxon>
    </lineage>
</organism>
<dbReference type="KEGG" id="aoc:Aocu_04790"/>
<dbReference type="EC" id="3.4.21.89" evidence="5"/>
<keyword evidence="4 7" id="KW-0472">Membrane</keyword>
<evidence type="ECO:0000256" key="1">
    <source>
        <dbReference type="ARBA" id="ARBA00004370"/>
    </source>
</evidence>
<dbReference type="InParanoid" id="A0A061AHV2"/>
<dbReference type="InterPro" id="IPR019533">
    <property type="entry name" value="Peptidase_S26"/>
</dbReference>
<feature type="coiled-coil region" evidence="6">
    <location>
        <begin position="167"/>
        <end position="194"/>
    </location>
</feature>
<keyword evidence="6" id="KW-0175">Coiled coil</keyword>
<dbReference type="SUPFAM" id="SSF51306">
    <property type="entry name" value="LexA/Signal peptidase"/>
    <property type="match status" value="1"/>
</dbReference>
<evidence type="ECO:0000256" key="4">
    <source>
        <dbReference type="ARBA" id="ARBA00023136"/>
    </source>
</evidence>
<dbReference type="FunCoup" id="A0A061AHV2">
    <property type="interactions" value="47"/>
</dbReference>
<dbReference type="PANTHER" id="PTHR10806">
    <property type="entry name" value="SIGNAL PEPTIDASE COMPLEX CATALYTIC SUBUNIT SEC11"/>
    <property type="match status" value="1"/>
</dbReference>
<dbReference type="GO" id="GO:0009003">
    <property type="term" value="F:signal peptidase activity"/>
    <property type="evidence" value="ECO:0007669"/>
    <property type="project" value="UniProtKB-EC"/>
</dbReference>
<dbReference type="RefSeq" id="WP_045749089.1">
    <property type="nucleotide sequence ID" value="NZ_FUZK01000003.1"/>
</dbReference>
<dbReference type="GO" id="GO:0006465">
    <property type="term" value="P:signal peptide processing"/>
    <property type="evidence" value="ECO:0007669"/>
    <property type="project" value="UniProtKB-UniRule"/>
</dbReference>
<evidence type="ECO:0000256" key="2">
    <source>
        <dbReference type="ARBA" id="ARBA00022692"/>
    </source>
</evidence>
<evidence type="ECO:0000256" key="5">
    <source>
        <dbReference type="NCBIfam" id="TIGR02228"/>
    </source>
</evidence>
<dbReference type="AlphaFoldDB" id="A0A061AHV2"/>
<evidence type="ECO:0000256" key="7">
    <source>
        <dbReference type="SAM" id="Phobius"/>
    </source>
</evidence>
<evidence type="ECO:0000313" key="8">
    <source>
        <dbReference type="EMBL" id="CDR30552.1"/>
    </source>
</evidence>
<dbReference type="InterPro" id="IPR036286">
    <property type="entry name" value="LexA/Signal_pep-like_sf"/>
</dbReference>
<dbReference type="CDD" id="cd06530">
    <property type="entry name" value="S26_SPase_I"/>
    <property type="match status" value="1"/>
</dbReference>
<feature type="transmembrane region" description="Helical" evidence="7">
    <location>
        <begin position="144"/>
        <end position="166"/>
    </location>
</feature>
<feature type="transmembrane region" description="Helical" evidence="7">
    <location>
        <begin position="7"/>
        <end position="32"/>
    </location>
</feature>
<keyword evidence="9" id="KW-1185">Reference proteome</keyword>
<dbReference type="HOGENOM" id="CLU_117044_0_0_14"/>
<dbReference type="GO" id="GO:0016020">
    <property type="term" value="C:membrane"/>
    <property type="evidence" value="ECO:0007669"/>
    <property type="project" value="UniProtKB-SubCell"/>
</dbReference>
<keyword evidence="3 7" id="KW-1133">Transmembrane helix</keyword>
<gene>
    <name evidence="8" type="primary">lepB</name>
    <name evidence="8" type="ORF">Aocu_04790</name>
</gene>
<accession>A0A061AHV2</accession>
<evidence type="ECO:0000256" key="3">
    <source>
        <dbReference type="ARBA" id="ARBA00022989"/>
    </source>
</evidence>
<dbReference type="InterPro" id="IPR001733">
    <property type="entry name" value="Peptidase_S26B"/>
</dbReference>
<dbReference type="STRING" id="35623.Aocu_04790"/>
<dbReference type="Proteomes" id="UP000032434">
    <property type="component" value="Chromosome 1"/>
</dbReference>
<dbReference type="NCBIfam" id="TIGR02228">
    <property type="entry name" value="sigpep_I_arch"/>
    <property type="match status" value="1"/>
</dbReference>
<comment type="subcellular location">
    <subcellularLocation>
        <location evidence="1">Membrane</location>
    </subcellularLocation>
</comment>
<dbReference type="GO" id="GO:0004252">
    <property type="term" value="F:serine-type endopeptidase activity"/>
    <property type="evidence" value="ECO:0007669"/>
    <property type="project" value="UniProtKB-UniRule"/>
</dbReference>
<reference evidence="9" key="1">
    <citation type="submission" date="2014-05" db="EMBL/GenBank/DDBJ databases">
        <authorList>
            <person name="Kube M."/>
        </authorList>
    </citation>
    <scope>NUCLEOTIDE SEQUENCE [LARGE SCALE GENOMIC DNA]</scope>
</reference>
<dbReference type="PANTHER" id="PTHR10806:SF6">
    <property type="entry name" value="SIGNAL PEPTIDASE COMPLEX CATALYTIC SUBUNIT SEC11"/>
    <property type="match status" value="1"/>
</dbReference>